<evidence type="ECO:0000256" key="3">
    <source>
        <dbReference type="ARBA" id="ARBA00022821"/>
    </source>
</evidence>
<comment type="caution">
    <text evidence="5">The sequence shown here is derived from an EMBL/GenBank/DDBJ whole genome shotgun (WGS) entry which is preliminary data.</text>
</comment>
<dbReference type="EMBL" id="JBBNAE010000003">
    <property type="protein sequence ID" value="KAK9138632.1"/>
    <property type="molecule type" value="Genomic_DNA"/>
</dbReference>
<dbReference type="CDD" id="cd14798">
    <property type="entry name" value="RX-CC_like"/>
    <property type="match status" value="1"/>
</dbReference>
<reference evidence="5 6" key="1">
    <citation type="submission" date="2024-01" db="EMBL/GenBank/DDBJ databases">
        <title>Genome assemblies of Stephania.</title>
        <authorList>
            <person name="Yang L."/>
        </authorList>
    </citation>
    <scope>NUCLEOTIDE SEQUENCE [LARGE SCALE GENOMIC DNA]</scope>
    <source>
        <strain evidence="5">QJT</strain>
        <tissue evidence="5">Leaf</tissue>
    </source>
</reference>
<feature type="domain" description="Disease resistance N-terminal" evidence="4">
    <location>
        <begin position="13"/>
        <end position="98"/>
    </location>
</feature>
<dbReference type="GO" id="GO:0006952">
    <property type="term" value="P:defense response"/>
    <property type="evidence" value="ECO:0007669"/>
    <property type="project" value="UniProtKB-KW"/>
</dbReference>
<keyword evidence="2" id="KW-0547">Nucleotide-binding</keyword>
<evidence type="ECO:0000259" key="4">
    <source>
        <dbReference type="Pfam" id="PF18052"/>
    </source>
</evidence>
<gene>
    <name evidence="5" type="ORF">Sjap_009226</name>
</gene>
<evidence type="ECO:0000256" key="2">
    <source>
        <dbReference type="ARBA" id="ARBA00022741"/>
    </source>
</evidence>
<protein>
    <recommendedName>
        <fullName evidence="4">Disease resistance N-terminal domain-containing protein</fullName>
    </recommendedName>
</protein>
<proteinExistence type="predicted"/>
<dbReference type="PANTHER" id="PTHR19338:SF73">
    <property type="entry name" value="DISEASE RESISTANCE PROTEIN RGA2-LIKE"/>
    <property type="match status" value="1"/>
</dbReference>
<dbReference type="InterPro" id="IPR041118">
    <property type="entry name" value="Rx_N"/>
</dbReference>
<dbReference type="Pfam" id="PF18052">
    <property type="entry name" value="Rx_N"/>
    <property type="match status" value="1"/>
</dbReference>
<dbReference type="AlphaFoldDB" id="A0AAP0JTE9"/>
<keyword evidence="6" id="KW-1185">Reference proteome</keyword>
<sequence>MAEDLLVSGAGEILNNLIATAFDEISLVWGVKEEVEKLKKALMRIQAVLEDAEKQQVEKEAVRLWLKELKEVAYDAEDVLDGIAYETLRRQSESKAKRSSK</sequence>
<dbReference type="InterPro" id="IPR038005">
    <property type="entry name" value="RX-like_CC"/>
</dbReference>
<dbReference type="PANTHER" id="PTHR19338">
    <property type="entry name" value="TRANSLOCASE OF INNER MITOCHONDRIAL MEMBRANE 13 HOMOLOG"/>
    <property type="match status" value="1"/>
</dbReference>
<dbReference type="GO" id="GO:0000166">
    <property type="term" value="F:nucleotide binding"/>
    <property type="evidence" value="ECO:0007669"/>
    <property type="project" value="UniProtKB-KW"/>
</dbReference>
<organism evidence="5 6">
    <name type="scientific">Stephania japonica</name>
    <dbReference type="NCBI Taxonomy" id="461633"/>
    <lineage>
        <taxon>Eukaryota</taxon>
        <taxon>Viridiplantae</taxon>
        <taxon>Streptophyta</taxon>
        <taxon>Embryophyta</taxon>
        <taxon>Tracheophyta</taxon>
        <taxon>Spermatophyta</taxon>
        <taxon>Magnoliopsida</taxon>
        <taxon>Ranunculales</taxon>
        <taxon>Menispermaceae</taxon>
        <taxon>Menispermoideae</taxon>
        <taxon>Cissampelideae</taxon>
        <taxon>Stephania</taxon>
    </lineage>
</organism>
<evidence type="ECO:0000313" key="6">
    <source>
        <dbReference type="Proteomes" id="UP001417504"/>
    </source>
</evidence>
<evidence type="ECO:0000256" key="1">
    <source>
        <dbReference type="ARBA" id="ARBA00022737"/>
    </source>
</evidence>
<evidence type="ECO:0000313" key="5">
    <source>
        <dbReference type="EMBL" id="KAK9138632.1"/>
    </source>
</evidence>
<keyword evidence="3" id="KW-0611">Plant defense</keyword>
<keyword evidence="1" id="KW-0677">Repeat</keyword>
<dbReference type="Proteomes" id="UP001417504">
    <property type="component" value="Unassembled WGS sequence"/>
</dbReference>
<name>A0AAP0JTE9_9MAGN</name>
<accession>A0AAP0JTE9</accession>
<dbReference type="Gene3D" id="1.20.5.4130">
    <property type="match status" value="1"/>
</dbReference>